<evidence type="ECO:0000313" key="3">
    <source>
        <dbReference type="EMBL" id="KHN94790.1"/>
    </source>
</evidence>
<dbReference type="SUPFAM" id="SSF54909">
    <property type="entry name" value="Dimeric alpha+beta barrel"/>
    <property type="match status" value="1"/>
</dbReference>
<name>A0A0B2WP75_METAS</name>
<comment type="similarity">
    <text evidence="1">Belongs to the tpcK family.</text>
</comment>
<dbReference type="GeneID" id="63741841"/>
<sequence>MGSDNKLLCLNILGYKKPGITAEEYRSYMVNHHAPRVAQLMDKYGFLQWNMTHTVDESPQLMSQLYDAQFSNVAPYDCCVQLVFPSIECFVRMKADPFFKESVGPDHEKFADTKRSQMMIGWFCPLMLNEKMIDSSKQSWKTDQAE</sequence>
<protein>
    <submittedName>
        <fullName evidence="3">Dimeric alpha-beta barrel</fullName>
    </submittedName>
</protein>
<gene>
    <name evidence="3" type="ORF">MAM_07386</name>
</gene>
<dbReference type="Pfam" id="PF07110">
    <property type="entry name" value="EthD"/>
    <property type="match status" value="1"/>
</dbReference>
<evidence type="ECO:0000313" key="4">
    <source>
        <dbReference type="Proteomes" id="UP000030816"/>
    </source>
</evidence>
<dbReference type="RefSeq" id="XP_040675856.1">
    <property type="nucleotide sequence ID" value="XM_040826184.1"/>
</dbReference>
<accession>A0A0B2WP75</accession>
<dbReference type="EMBL" id="AZHE01000030">
    <property type="protein sequence ID" value="KHN94790.1"/>
    <property type="molecule type" value="Genomic_DNA"/>
</dbReference>
<dbReference type="Gene3D" id="3.30.70.100">
    <property type="match status" value="1"/>
</dbReference>
<dbReference type="OrthoDB" id="3454835at2759"/>
<comment type="caution">
    <text evidence="3">The sequence shown here is derived from an EMBL/GenBank/DDBJ whole genome shotgun (WGS) entry which is preliminary data.</text>
</comment>
<dbReference type="AlphaFoldDB" id="A0A0B2WP75"/>
<dbReference type="STRING" id="1081103.A0A0B2WP75"/>
<reference evidence="3 4" key="1">
    <citation type="journal article" date="2014" name="Proc. Natl. Acad. Sci. U.S.A.">
        <title>Trajectory and genomic determinants of fungal-pathogen speciation and host adaptation.</title>
        <authorList>
            <person name="Hu X."/>
            <person name="Xiao G."/>
            <person name="Zheng P."/>
            <person name="Shang Y."/>
            <person name="Su Y."/>
            <person name="Zhang X."/>
            <person name="Liu X."/>
            <person name="Zhan S."/>
            <person name="St Leger R.J."/>
            <person name="Wang C."/>
        </authorList>
    </citation>
    <scope>NUCLEOTIDE SEQUENCE [LARGE SCALE GENOMIC DNA]</scope>
    <source>
        <strain evidence="3 4">ARSEF 1941</strain>
    </source>
</reference>
<organism evidence="3 4">
    <name type="scientific">Metarhizium album (strain ARSEF 1941)</name>
    <dbReference type="NCBI Taxonomy" id="1081103"/>
    <lineage>
        <taxon>Eukaryota</taxon>
        <taxon>Fungi</taxon>
        <taxon>Dikarya</taxon>
        <taxon>Ascomycota</taxon>
        <taxon>Pezizomycotina</taxon>
        <taxon>Sordariomycetes</taxon>
        <taxon>Hypocreomycetidae</taxon>
        <taxon>Hypocreales</taxon>
        <taxon>Clavicipitaceae</taxon>
        <taxon>Metarhizium</taxon>
    </lineage>
</organism>
<dbReference type="InterPro" id="IPR009799">
    <property type="entry name" value="EthD_dom"/>
</dbReference>
<dbReference type="HOGENOM" id="CLU_115019_0_0_1"/>
<dbReference type="InterPro" id="IPR011008">
    <property type="entry name" value="Dimeric_a/b-barrel"/>
</dbReference>
<dbReference type="GO" id="GO:0016491">
    <property type="term" value="F:oxidoreductase activity"/>
    <property type="evidence" value="ECO:0007669"/>
    <property type="project" value="InterPro"/>
</dbReference>
<proteinExistence type="inferred from homology"/>
<evidence type="ECO:0000256" key="1">
    <source>
        <dbReference type="ARBA" id="ARBA00005986"/>
    </source>
</evidence>
<feature type="domain" description="EthD" evidence="2">
    <location>
        <begin position="17"/>
        <end position="113"/>
    </location>
</feature>
<keyword evidence="4" id="KW-1185">Reference proteome</keyword>
<evidence type="ECO:0000259" key="2">
    <source>
        <dbReference type="Pfam" id="PF07110"/>
    </source>
</evidence>
<dbReference type="Proteomes" id="UP000030816">
    <property type="component" value="Unassembled WGS sequence"/>
</dbReference>